<protein>
    <submittedName>
        <fullName evidence="3">Translation initiation factor IF-2-like</fullName>
    </submittedName>
</protein>
<name>A0A9V1FDK4_PANPR</name>
<gene>
    <name evidence="3" type="primary">LOC109264644</name>
</gene>
<evidence type="ECO:0000256" key="1">
    <source>
        <dbReference type="SAM" id="MobiDB-lite"/>
    </source>
</evidence>
<feature type="compositionally biased region" description="Basic residues" evidence="1">
    <location>
        <begin position="95"/>
        <end position="108"/>
    </location>
</feature>
<organism evidence="2 3">
    <name type="scientific">Panthera pardus</name>
    <name type="common">Leopard</name>
    <name type="synonym">Felis pardus</name>
    <dbReference type="NCBI Taxonomy" id="9691"/>
    <lineage>
        <taxon>Eukaryota</taxon>
        <taxon>Metazoa</taxon>
        <taxon>Chordata</taxon>
        <taxon>Craniata</taxon>
        <taxon>Vertebrata</taxon>
        <taxon>Euteleostomi</taxon>
        <taxon>Mammalia</taxon>
        <taxon>Eutheria</taxon>
        <taxon>Laurasiatheria</taxon>
        <taxon>Carnivora</taxon>
        <taxon>Feliformia</taxon>
        <taxon>Felidae</taxon>
        <taxon>Pantherinae</taxon>
        <taxon>Panthera</taxon>
    </lineage>
</organism>
<dbReference type="KEGG" id="ppad:109264644"/>
<feature type="region of interest" description="Disordered" evidence="1">
    <location>
        <begin position="1"/>
        <end position="119"/>
    </location>
</feature>
<sequence>MVSLQPGSRLLPRRGRGRGWKEPLRGGESSSGPSPRPHRARPRRASSPSPRDARPAAQPASPRQCQLGQLVTPGRRAAPSRPPGSPGAGGLPLHSPRRPSGKRRRQKLPRAAPGGEAARVPVHRPYLALGRPRSGRAARGAWCASARAWGDGF</sequence>
<dbReference type="GeneID" id="109264644"/>
<proteinExistence type="predicted"/>
<reference evidence="3" key="1">
    <citation type="submission" date="2025-08" db="UniProtKB">
        <authorList>
            <consortium name="RefSeq"/>
        </authorList>
    </citation>
    <scope>IDENTIFICATION</scope>
    <source>
        <tissue evidence="3">Whole blood</tissue>
    </source>
</reference>
<keyword evidence="2" id="KW-1185">Reference proteome</keyword>
<dbReference type="RefSeq" id="XP_019300606.2">
    <property type="nucleotide sequence ID" value="XM_019445061.2"/>
</dbReference>
<dbReference type="AlphaFoldDB" id="A0A9V1FDK4"/>
<evidence type="ECO:0000313" key="3">
    <source>
        <dbReference type="RefSeq" id="XP_019300606.2"/>
    </source>
</evidence>
<evidence type="ECO:0000313" key="2">
    <source>
        <dbReference type="Proteomes" id="UP001165780"/>
    </source>
</evidence>
<dbReference type="Proteomes" id="UP001165780">
    <property type="component" value="Unplaced"/>
</dbReference>
<feature type="compositionally biased region" description="Low complexity" evidence="1">
    <location>
        <begin position="45"/>
        <end position="63"/>
    </location>
</feature>
<feature type="compositionally biased region" description="Low complexity" evidence="1">
    <location>
        <begin position="1"/>
        <end position="10"/>
    </location>
</feature>
<accession>A0A9V1FDK4</accession>